<protein>
    <submittedName>
        <fullName evidence="3">Surface antigen family protein</fullName>
    </submittedName>
</protein>
<dbReference type="Proteomes" id="UP000033441">
    <property type="component" value="Unassembled WGS sequence"/>
</dbReference>
<evidence type="ECO:0000313" key="3">
    <source>
        <dbReference type="EMBL" id="KJV64730.1"/>
    </source>
</evidence>
<dbReference type="Pfam" id="PF01617">
    <property type="entry name" value="Surface_Ag_2"/>
    <property type="match status" value="1"/>
</dbReference>
<dbReference type="AlphaFoldDB" id="A0A0F3N9K2"/>
<evidence type="ECO:0000256" key="1">
    <source>
        <dbReference type="SAM" id="SignalP"/>
    </source>
</evidence>
<feature type="domain" description="Msp4/OMP-like" evidence="2">
    <location>
        <begin position="44"/>
        <end position="142"/>
    </location>
</feature>
<evidence type="ECO:0000259" key="2">
    <source>
        <dbReference type="Pfam" id="PF01617"/>
    </source>
</evidence>
<dbReference type="PATRIC" id="fig|1359152.3.peg.352"/>
<reference evidence="3 4" key="1">
    <citation type="submission" date="2015-02" db="EMBL/GenBank/DDBJ databases">
        <title>Genome Sequencing of Rickettsiales.</title>
        <authorList>
            <person name="Daugherty S.C."/>
            <person name="Su Q."/>
            <person name="Abolude K."/>
            <person name="Beier-Sexton M."/>
            <person name="Carlyon J.A."/>
            <person name="Carter R."/>
            <person name="Day N.P."/>
            <person name="Dumler S.J."/>
            <person name="Dyachenko V."/>
            <person name="Godinez A."/>
            <person name="Kurtti T.J."/>
            <person name="Lichay M."/>
            <person name="Mullins K.E."/>
            <person name="Ott S."/>
            <person name="Pappas-Brown V."/>
            <person name="Paris D.H."/>
            <person name="Patel P."/>
            <person name="Richards A.L."/>
            <person name="Sadzewicz L."/>
            <person name="Sears K."/>
            <person name="Seidman D."/>
            <person name="Sengamalay N."/>
            <person name="Stenos J."/>
            <person name="Tallon L.J."/>
            <person name="Vincent G."/>
            <person name="Fraser C.M."/>
            <person name="Munderloh U."/>
            <person name="Dunning-Hotopp J.C."/>
        </authorList>
    </citation>
    <scope>NUCLEOTIDE SEQUENCE [LARGE SCALE GENOMIC DNA]</scope>
    <source>
        <strain evidence="3 4">ApMUC09</strain>
    </source>
</reference>
<sequence>MSAKNYNNLFLGSIMMSLAVLITCQGAQARGAAKSTFEVEKPQYFYIGLDYSPAFSNIRNFTIQESNGETKAIYPYIRGDKEIILDASRFDWNMPNPRIGFKNSTLVAVGNSIGYAMGSMRLEIEVSHERFKSRGDILEMKEKKNLIQYTSLRRS</sequence>
<feature type="signal peptide" evidence="1">
    <location>
        <begin position="1"/>
        <end position="29"/>
    </location>
</feature>
<evidence type="ECO:0000313" key="4">
    <source>
        <dbReference type="Proteomes" id="UP000033441"/>
    </source>
</evidence>
<comment type="caution">
    <text evidence="3">The sequence shown here is derived from an EMBL/GenBank/DDBJ whole genome shotgun (WGS) entry which is preliminary data.</text>
</comment>
<proteinExistence type="predicted"/>
<feature type="chain" id="PRO_5002465141" evidence="1">
    <location>
        <begin position="30"/>
        <end position="155"/>
    </location>
</feature>
<organism evidence="3 4">
    <name type="scientific">Anaplasma phagocytophilum str. ApMUC09</name>
    <dbReference type="NCBI Taxonomy" id="1359152"/>
    <lineage>
        <taxon>Bacteria</taxon>
        <taxon>Pseudomonadati</taxon>
        <taxon>Pseudomonadota</taxon>
        <taxon>Alphaproteobacteria</taxon>
        <taxon>Rickettsiales</taxon>
        <taxon>Anaplasmataceae</taxon>
        <taxon>Anaplasma</taxon>
        <taxon>phagocytophilum group</taxon>
    </lineage>
</organism>
<gene>
    <name evidence="3" type="ORF">APHMUC_0335</name>
</gene>
<name>A0A0F3N9K2_ANAPH</name>
<keyword evidence="1" id="KW-0732">Signal</keyword>
<dbReference type="EMBL" id="LANV01000001">
    <property type="protein sequence ID" value="KJV64730.1"/>
    <property type="molecule type" value="Genomic_DNA"/>
</dbReference>
<accession>A0A0F3N9K2</accession>
<dbReference type="InterPro" id="IPR002566">
    <property type="entry name" value="Msp4_OMP-like"/>
</dbReference>